<gene>
    <name evidence="7" type="ORF">ACHAWO_008234</name>
</gene>
<feature type="transmembrane region" description="Helical" evidence="6">
    <location>
        <begin position="235"/>
        <end position="256"/>
    </location>
</feature>
<keyword evidence="8" id="KW-1185">Reference proteome</keyword>
<keyword evidence="2 6" id="KW-0812">Transmembrane</keyword>
<evidence type="ECO:0000256" key="5">
    <source>
        <dbReference type="SAM" id="MobiDB-lite"/>
    </source>
</evidence>
<protein>
    <recommendedName>
        <fullName evidence="9">G-protein coupled receptors family 2 profile 2 domain-containing protein</fullName>
    </recommendedName>
</protein>
<name>A0ABD3NX82_9STRA</name>
<feature type="compositionally biased region" description="Basic and acidic residues" evidence="5">
    <location>
        <begin position="418"/>
        <end position="429"/>
    </location>
</feature>
<dbReference type="PANTHER" id="PTHR23112">
    <property type="entry name" value="G PROTEIN-COUPLED RECEPTOR 157-RELATED"/>
    <property type="match status" value="1"/>
</dbReference>
<dbReference type="PANTHER" id="PTHR23112:SF0">
    <property type="entry name" value="TRANSMEMBRANE PROTEIN 116"/>
    <property type="match status" value="1"/>
</dbReference>
<feature type="transmembrane region" description="Helical" evidence="6">
    <location>
        <begin position="188"/>
        <end position="209"/>
    </location>
</feature>
<dbReference type="Proteomes" id="UP001530400">
    <property type="component" value="Unassembled WGS sequence"/>
</dbReference>
<comment type="subcellular location">
    <subcellularLocation>
        <location evidence="1">Membrane</location>
        <topology evidence="1">Multi-pass membrane protein</topology>
    </subcellularLocation>
</comment>
<dbReference type="AlphaFoldDB" id="A0ABD3NX82"/>
<dbReference type="EMBL" id="JALLPJ020000895">
    <property type="protein sequence ID" value="KAL3780342.1"/>
    <property type="molecule type" value="Genomic_DNA"/>
</dbReference>
<dbReference type="GO" id="GO:0016020">
    <property type="term" value="C:membrane"/>
    <property type="evidence" value="ECO:0007669"/>
    <property type="project" value="UniProtKB-SubCell"/>
</dbReference>
<evidence type="ECO:0000256" key="6">
    <source>
        <dbReference type="SAM" id="Phobius"/>
    </source>
</evidence>
<comment type="caution">
    <text evidence="7">The sequence shown here is derived from an EMBL/GenBank/DDBJ whole genome shotgun (WGS) entry which is preliminary data.</text>
</comment>
<accession>A0ABD3NX82</accession>
<feature type="region of interest" description="Disordered" evidence="5">
    <location>
        <begin position="387"/>
        <end position="435"/>
    </location>
</feature>
<evidence type="ECO:0008006" key="9">
    <source>
        <dbReference type="Google" id="ProtNLM"/>
    </source>
</evidence>
<feature type="transmembrane region" description="Helical" evidence="6">
    <location>
        <begin position="15"/>
        <end position="33"/>
    </location>
</feature>
<keyword evidence="3 6" id="KW-1133">Transmembrane helix</keyword>
<dbReference type="GO" id="GO:0007165">
    <property type="term" value="P:signal transduction"/>
    <property type="evidence" value="ECO:0007669"/>
    <property type="project" value="UniProtKB-ARBA"/>
</dbReference>
<evidence type="ECO:0000313" key="8">
    <source>
        <dbReference type="Proteomes" id="UP001530400"/>
    </source>
</evidence>
<evidence type="ECO:0000256" key="3">
    <source>
        <dbReference type="ARBA" id="ARBA00022989"/>
    </source>
</evidence>
<evidence type="ECO:0000256" key="1">
    <source>
        <dbReference type="ARBA" id="ARBA00004141"/>
    </source>
</evidence>
<reference evidence="7 8" key="1">
    <citation type="submission" date="2024-10" db="EMBL/GenBank/DDBJ databases">
        <title>Updated reference genomes for cyclostephanoid diatoms.</title>
        <authorList>
            <person name="Roberts W.R."/>
            <person name="Alverson A.J."/>
        </authorList>
    </citation>
    <scope>NUCLEOTIDE SEQUENCE [LARGE SCALE GENOMIC DNA]</scope>
    <source>
        <strain evidence="7 8">AJA010-31</strain>
    </source>
</reference>
<keyword evidence="4 6" id="KW-0472">Membrane</keyword>
<proteinExistence type="predicted"/>
<sequence length="435" mass="48641">MATPQAKTLAILPKFTGLLSLVGSFFIFQDILLHGKTSPAKRVFHRVMIGLSISDGLASVVNILSTWPIPVGTPGVYLASGTVQTCTAQGFFNELGNVATPLYNASLCVYFARKIRDGWSEDEIQDKNEKNMHLVPVIVASTISVLGLVFQLYNNSGWLCWFAENPFGCTSDPDVECIRGELAEPFRWFHYAIIWSAICFIGYEMYSIYTFVKAFERAEEIDEEEMYRGTKAKKVAIQSGLFVGALYLTWFFTTVARIYENVTGHNNFALQLLMAIFFPLQGLFNSLIYIRPRYLRARSRNPQFTAKQLFFMALHHDSHPIHTTTTRPSAVNVDPRPQWERQRQSPTASEYSVGPRIGQSTEDDSADIAEDGLYSVADTVNAKADESEFKNKEAMKALQNAAASSTSPQNDEDGDSNQDNRGKSGDSFRDNTTSQ</sequence>
<organism evidence="7 8">
    <name type="scientific">Cyclotella atomus</name>
    <dbReference type="NCBI Taxonomy" id="382360"/>
    <lineage>
        <taxon>Eukaryota</taxon>
        <taxon>Sar</taxon>
        <taxon>Stramenopiles</taxon>
        <taxon>Ochrophyta</taxon>
        <taxon>Bacillariophyta</taxon>
        <taxon>Coscinodiscophyceae</taxon>
        <taxon>Thalassiosirophycidae</taxon>
        <taxon>Stephanodiscales</taxon>
        <taxon>Stephanodiscaceae</taxon>
        <taxon>Cyclotella</taxon>
    </lineage>
</organism>
<feature type="region of interest" description="Disordered" evidence="5">
    <location>
        <begin position="321"/>
        <end position="366"/>
    </location>
</feature>
<feature type="transmembrane region" description="Helical" evidence="6">
    <location>
        <begin position="268"/>
        <end position="290"/>
    </location>
</feature>
<evidence type="ECO:0000256" key="2">
    <source>
        <dbReference type="ARBA" id="ARBA00022692"/>
    </source>
</evidence>
<evidence type="ECO:0000313" key="7">
    <source>
        <dbReference type="EMBL" id="KAL3780342.1"/>
    </source>
</evidence>
<feature type="transmembrane region" description="Helical" evidence="6">
    <location>
        <begin position="134"/>
        <end position="153"/>
    </location>
</feature>
<dbReference type="Gene3D" id="1.20.1070.10">
    <property type="entry name" value="Rhodopsin 7-helix transmembrane proteins"/>
    <property type="match status" value="1"/>
</dbReference>
<evidence type="ECO:0000256" key="4">
    <source>
        <dbReference type="ARBA" id="ARBA00023136"/>
    </source>
</evidence>